<keyword evidence="3" id="KW-1185">Reference proteome</keyword>
<feature type="region of interest" description="Disordered" evidence="1">
    <location>
        <begin position="1"/>
        <end position="39"/>
    </location>
</feature>
<evidence type="ECO:0000313" key="3">
    <source>
        <dbReference type="Proteomes" id="UP001497480"/>
    </source>
</evidence>
<protein>
    <submittedName>
        <fullName evidence="2">Uncharacterized protein</fullName>
    </submittedName>
</protein>
<evidence type="ECO:0000256" key="1">
    <source>
        <dbReference type="SAM" id="MobiDB-lite"/>
    </source>
</evidence>
<name>A0AAV1W785_LUPLU</name>
<feature type="compositionally biased region" description="Basic and acidic residues" evidence="1">
    <location>
        <begin position="30"/>
        <end position="39"/>
    </location>
</feature>
<sequence length="79" mass="9159">MVGGNRGYHPRLPCECRGPHSRHPLSINSKPEDPPTEEYRRWSQHLITTNIPGHATKIIRSMLNRMRIDQQHAFYGSNI</sequence>
<evidence type="ECO:0000313" key="2">
    <source>
        <dbReference type="EMBL" id="CAL0305098.1"/>
    </source>
</evidence>
<gene>
    <name evidence="2" type="ORF">LLUT_LOCUS6158</name>
</gene>
<dbReference type="AlphaFoldDB" id="A0AAV1W785"/>
<dbReference type="Proteomes" id="UP001497480">
    <property type="component" value="Unassembled WGS sequence"/>
</dbReference>
<organism evidence="2 3">
    <name type="scientific">Lupinus luteus</name>
    <name type="common">European yellow lupine</name>
    <dbReference type="NCBI Taxonomy" id="3873"/>
    <lineage>
        <taxon>Eukaryota</taxon>
        <taxon>Viridiplantae</taxon>
        <taxon>Streptophyta</taxon>
        <taxon>Embryophyta</taxon>
        <taxon>Tracheophyta</taxon>
        <taxon>Spermatophyta</taxon>
        <taxon>Magnoliopsida</taxon>
        <taxon>eudicotyledons</taxon>
        <taxon>Gunneridae</taxon>
        <taxon>Pentapetalae</taxon>
        <taxon>rosids</taxon>
        <taxon>fabids</taxon>
        <taxon>Fabales</taxon>
        <taxon>Fabaceae</taxon>
        <taxon>Papilionoideae</taxon>
        <taxon>50 kb inversion clade</taxon>
        <taxon>genistoids sensu lato</taxon>
        <taxon>core genistoids</taxon>
        <taxon>Genisteae</taxon>
        <taxon>Lupinus</taxon>
    </lineage>
</organism>
<dbReference type="EMBL" id="CAXHTB010000004">
    <property type="protein sequence ID" value="CAL0305098.1"/>
    <property type="molecule type" value="Genomic_DNA"/>
</dbReference>
<reference evidence="2 3" key="1">
    <citation type="submission" date="2024-03" db="EMBL/GenBank/DDBJ databases">
        <authorList>
            <person name="Martinez-Hernandez J."/>
        </authorList>
    </citation>
    <scope>NUCLEOTIDE SEQUENCE [LARGE SCALE GENOMIC DNA]</scope>
</reference>
<proteinExistence type="predicted"/>
<comment type="caution">
    <text evidence="2">The sequence shown here is derived from an EMBL/GenBank/DDBJ whole genome shotgun (WGS) entry which is preliminary data.</text>
</comment>
<accession>A0AAV1W785</accession>